<dbReference type="RefSeq" id="WP_075075340.1">
    <property type="nucleotide sequence ID" value="NZ_DF967973.1"/>
</dbReference>
<comment type="subcellular location">
    <subcellularLocation>
        <location evidence="6">Cytoplasm</location>
    </subcellularLocation>
</comment>
<dbReference type="AlphaFoldDB" id="A0A0K8MZ86"/>
<keyword evidence="10" id="KW-1185">Reference proteome</keyword>
<evidence type="ECO:0000256" key="2">
    <source>
        <dbReference type="ARBA" id="ARBA00022491"/>
    </source>
</evidence>
<keyword evidence="3 6" id="KW-0805">Transcription regulation</keyword>
<dbReference type="InterPro" id="IPR036390">
    <property type="entry name" value="WH_DNA-bd_sf"/>
</dbReference>
<dbReference type="NCBIfam" id="NF003996">
    <property type="entry name" value="PRK05472.2-5"/>
    <property type="match status" value="1"/>
</dbReference>
<dbReference type="SMART" id="SM00881">
    <property type="entry name" value="CoA_binding"/>
    <property type="match status" value="1"/>
</dbReference>
<keyword evidence="1 6" id="KW-0963">Cytoplasm</keyword>
<dbReference type="STRING" id="360412.LARV_03737"/>
<dbReference type="PANTHER" id="PTHR35786">
    <property type="entry name" value="REDOX-SENSING TRANSCRIPTIONAL REPRESSOR REX"/>
    <property type="match status" value="1"/>
</dbReference>
<dbReference type="NCBIfam" id="NF003994">
    <property type="entry name" value="PRK05472.2-3"/>
    <property type="match status" value="1"/>
</dbReference>
<feature type="compositionally biased region" description="Basic and acidic residues" evidence="7">
    <location>
        <begin position="213"/>
        <end position="232"/>
    </location>
</feature>
<organism evidence="9">
    <name type="scientific">Longilinea arvoryzae</name>
    <dbReference type="NCBI Taxonomy" id="360412"/>
    <lineage>
        <taxon>Bacteria</taxon>
        <taxon>Bacillati</taxon>
        <taxon>Chloroflexota</taxon>
        <taxon>Anaerolineae</taxon>
        <taxon>Anaerolineales</taxon>
        <taxon>Anaerolineaceae</taxon>
        <taxon>Longilinea</taxon>
    </lineage>
</organism>
<dbReference type="InterPro" id="IPR036388">
    <property type="entry name" value="WH-like_DNA-bd_sf"/>
</dbReference>
<evidence type="ECO:0000313" key="10">
    <source>
        <dbReference type="Proteomes" id="UP000055060"/>
    </source>
</evidence>
<dbReference type="HAMAP" id="MF_01131">
    <property type="entry name" value="Rex"/>
    <property type="match status" value="1"/>
</dbReference>
<dbReference type="GO" id="GO:0051775">
    <property type="term" value="P:response to redox state"/>
    <property type="evidence" value="ECO:0007669"/>
    <property type="project" value="InterPro"/>
</dbReference>
<protein>
    <recommendedName>
        <fullName evidence="6">Redox-sensing transcriptional repressor Rex</fullName>
    </recommendedName>
</protein>
<dbReference type="EMBL" id="DF967973">
    <property type="protein sequence ID" value="GAP15942.1"/>
    <property type="molecule type" value="Genomic_DNA"/>
</dbReference>
<sequence length="232" mass="25406">MKKTTIPLPSLRRLLLYYRHLLAAIDAGQEYQSSAELAWTADTTPEQVRKDLSYLPSQGRSRVGYPTQKLAQIIEETLNLTSDKDVLLAGAGNLGRALALYPGFKQYGLNIVVLFDNDPARVGTRVGRLQVLPVEKLSNLAARMLIRIGIIATPPENAQDVADAMVAGGIKAIWNFTSARLTVPEDVLVNTIDLSPELLVLSQYVHNLGKHPGHSEAIPEHPTLEREGQDPA</sequence>
<feature type="binding site" evidence="6">
    <location>
        <begin position="90"/>
        <end position="95"/>
    </location>
    <ligand>
        <name>NAD(+)</name>
        <dbReference type="ChEBI" id="CHEBI:57540"/>
    </ligand>
</feature>
<dbReference type="GO" id="GO:0003677">
    <property type="term" value="F:DNA binding"/>
    <property type="evidence" value="ECO:0007669"/>
    <property type="project" value="UniProtKB-UniRule"/>
</dbReference>
<feature type="DNA-binding region" description="H-T-H motif" evidence="6">
    <location>
        <begin position="16"/>
        <end position="55"/>
    </location>
</feature>
<evidence type="ECO:0000256" key="4">
    <source>
        <dbReference type="ARBA" id="ARBA00023125"/>
    </source>
</evidence>
<evidence type="ECO:0000259" key="8">
    <source>
        <dbReference type="SMART" id="SM00881"/>
    </source>
</evidence>
<evidence type="ECO:0000256" key="7">
    <source>
        <dbReference type="SAM" id="MobiDB-lite"/>
    </source>
</evidence>
<keyword evidence="5 6" id="KW-0804">Transcription</keyword>
<dbReference type="Gene3D" id="1.10.10.10">
    <property type="entry name" value="Winged helix-like DNA-binding domain superfamily/Winged helix DNA-binding domain"/>
    <property type="match status" value="1"/>
</dbReference>
<dbReference type="Proteomes" id="UP000055060">
    <property type="component" value="Unassembled WGS sequence"/>
</dbReference>
<feature type="region of interest" description="Disordered" evidence="7">
    <location>
        <begin position="211"/>
        <end position="232"/>
    </location>
</feature>
<dbReference type="PANTHER" id="PTHR35786:SF1">
    <property type="entry name" value="REDOX-SENSING TRANSCRIPTIONAL REPRESSOR REX 1"/>
    <property type="match status" value="1"/>
</dbReference>
<dbReference type="Pfam" id="PF02629">
    <property type="entry name" value="CoA_binding"/>
    <property type="match status" value="1"/>
</dbReference>
<dbReference type="SUPFAM" id="SSF46785">
    <property type="entry name" value="Winged helix' DNA-binding domain"/>
    <property type="match status" value="1"/>
</dbReference>
<evidence type="ECO:0000256" key="6">
    <source>
        <dbReference type="HAMAP-Rule" id="MF_01131"/>
    </source>
</evidence>
<accession>A0A0K8MZ86</accession>
<evidence type="ECO:0000313" key="9">
    <source>
        <dbReference type="EMBL" id="GAP15942.1"/>
    </source>
</evidence>
<dbReference type="NCBIfam" id="NF003995">
    <property type="entry name" value="PRK05472.2-4"/>
    <property type="match status" value="1"/>
</dbReference>
<keyword evidence="4 6" id="KW-0238">DNA-binding</keyword>
<dbReference type="Gene3D" id="3.40.50.720">
    <property type="entry name" value="NAD(P)-binding Rossmann-like Domain"/>
    <property type="match status" value="1"/>
</dbReference>
<dbReference type="GO" id="GO:0045892">
    <property type="term" value="P:negative regulation of DNA-templated transcription"/>
    <property type="evidence" value="ECO:0007669"/>
    <property type="project" value="InterPro"/>
</dbReference>
<dbReference type="GO" id="GO:0005737">
    <property type="term" value="C:cytoplasm"/>
    <property type="evidence" value="ECO:0007669"/>
    <property type="project" value="UniProtKB-SubCell"/>
</dbReference>
<keyword evidence="2 6" id="KW-0678">Repressor</keyword>
<evidence type="ECO:0000256" key="5">
    <source>
        <dbReference type="ARBA" id="ARBA00023163"/>
    </source>
</evidence>
<dbReference type="SUPFAM" id="SSF51735">
    <property type="entry name" value="NAD(P)-binding Rossmann-fold domains"/>
    <property type="match status" value="1"/>
</dbReference>
<dbReference type="InterPro" id="IPR036291">
    <property type="entry name" value="NAD(P)-bd_dom_sf"/>
</dbReference>
<dbReference type="Pfam" id="PF06971">
    <property type="entry name" value="Put_DNA-bind_N"/>
    <property type="match status" value="1"/>
</dbReference>
<dbReference type="InterPro" id="IPR022876">
    <property type="entry name" value="Tscrpt_rep_Rex"/>
</dbReference>
<proteinExistence type="inferred from homology"/>
<comment type="subunit">
    <text evidence="6">Homodimer.</text>
</comment>
<gene>
    <name evidence="6" type="primary">rex</name>
    <name evidence="9" type="ORF">LARV_03737</name>
</gene>
<evidence type="ECO:0000256" key="3">
    <source>
        <dbReference type="ARBA" id="ARBA00023015"/>
    </source>
</evidence>
<comment type="similarity">
    <text evidence="6">Belongs to the transcriptional regulatory Rex family.</text>
</comment>
<keyword evidence="6" id="KW-0520">NAD</keyword>
<dbReference type="InterPro" id="IPR009718">
    <property type="entry name" value="Rex_DNA-bd_C_dom"/>
</dbReference>
<dbReference type="OrthoDB" id="9784760at2"/>
<feature type="domain" description="CoA-binding" evidence="8">
    <location>
        <begin position="79"/>
        <end position="180"/>
    </location>
</feature>
<evidence type="ECO:0000256" key="1">
    <source>
        <dbReference type="ARBA" id="ARBA00022490"/>
    </source>
</evidence>
<name>A0A0K8MZ86_9CHLR</name>
<dbReference type="GO" id="GO:0003700">
    <property type="term" value="F:DNA-binding transcription factor activity"/>
    <property type="evidence" value="ECO:0007669"/>
    <property type="project" value="UniProtKB-UniRule"/>
</dbReference>
<comment type="function">
    <text evidence="6">Modulates transcription in response to changes in cellular NADH/NAD(+) redox state.</text>
</comment>
<reference evidence="9" key="1">
    <citation type="submission" date="2015-07" db="EMBL/GenBank/DDBJ databases">
        <title>Draft Genome Sequences of Anaerolinea thermolimosa IMO-1, Bellilinea caldifistulae GOMI-1, Leptolinea tardivitalis YMTK-2, Levilinea saccharolytica KIBI-1,Longilinea arvoryzae KOME-1, Previously Described as Members of the Anaerolineaceae (Chloroflexi).</title>
        <authorList>
            <person name="Sekiguchi Y."/>
            <person name="Ohashi A."/>
            <person name="Matsuura N."/>
            <person name="Tourlousse M.D."/>
        </authorList>
    </citation>
    <scope>NUCLEOTIDE SEQUENCE [LARGE SCALE GENOMIC DNA]</scope>
    <source>
        <strain evidence="9">KOME-1</strain>
    </source>
</reference>
<dbReference type="InterPro" id="IPR003781">
    <property type="entry name" value="CoA-bd"/>
</dbReference>